<feature type="non-terminal residue" evidence="2">
    <location>
        <position position="1"/>
    </location>
</feature>
<name>A0ABN9QAG0_9DINO</name>
<feature type="region of interest" description="Disordered" evidence="1">
    <location>
        <begin position="1"/>
        <end position="47"/>
    </location>
</feature>
<dbReference type="Proteomes" id="UP001189429">
    <property type="component" value="Unassembled WGS sequence"/>
</dbReference>
<feature type="region of interest" description="Disordered" evidence="1">
    <location>
        <begin position="127"/>
        <end position="179"/>
    </location>
</feature>
<feature type="compositionally biased region" description="Low complexity" evidence="1">
    <location>
        <begin position="299"/>
        <end position="313"/>
    </location>
</feature>
<evidence type="ECO:0000313" key="2">
    <source>
        <dbReference type="EMBL" id="CAK0800202.1"/>
    </source>
</evidence>
<feature type="compositionally biased region" description="Low complexity" evidence="1">
    <location>
        <begin position="150"/>
        <end position="173"/>
    </location>
</feature>
<comment type="caution">
    <text evidence="2">The sequence shown here is derived from an EMBL/GenBank/DDBJ whole genome shotgun (WGS) entry which is preliminary data.</text>
</comment>
<organism evidence="2 3">
    <name type="scientific">Prorocentrum cordatum</name>
    <dbReference type="NCBI Taxonomy" id="2364126"/>
    <lineage>
        <taxon>Eukaryota</taxon>
        <taxon>Sar</taxon>
        <taxon>Alveolata</taxon>
        <taxon>Dinophyceae</taxon>
        <taxon>Prorocentrales</taxon>
        <taxon>Prorocentraceae</taxon>
        <taxon>Prorocentrum</taxon>
    </lineage>
</organism>
<proteinExistence type="predicted"/>
<sequence>GPGHSGSSVGWAARPAREARSPGVPWRVRGGKERSSPRGAGPSSIMSMWTRARTETFFKRAADDAEDAFKEVGDSIHGAFSGVGDSFARLKKRQPSSWFSSSSFGPPGSPSAGLANAFGRQVSPGAAAAGPAFAHEAASASRQPPPGHSPPGAAAEAPAAAAPAAALPQPAARCGQDDDDAMRRHCSSLERLVVDLGISPQAARVALRHLDAWLVSEAGAMEMAAAEAAGHGSGEHILHTGDAVRLEGMVKNKSLNGTLGTLTCYAADTQRWKVMLPGGEVYWVKPKLVRPVEPRRLPLPEAGSAASPGPAEEAFAKRHAEQA</sequence>
<dbReference type="EMBL" id="CAUYUJ010002312">
    <property type="protein sequence ID" value="CAK0800202.1"/>
    <property type="molecule type" value="Genomic_DNA"/>
</dbReference>
<keyword evidence="3" id="KW-1185">Reference proteome</keyword>
<feature type="compositionally biased region" description="Low complexity" evidence="1">
    <location>
        <begin position="127"/>
        <end position="142"/>
    </location>
</feature>
<feature type="compositionally biased region" description="Basic and acidic residues" evidence="1">
    <location>
        <begin position="314"/>
        <end position="323"/>
    </location>
</feature>
<evidence type="ECO:0000256" key="1">
    <source>
        <dbReference type="SAM" id="MobiDB-lite"/>
    </source>
</evidence>
<feature type="non-terminal residue" evidence="2">
    <location>
        <position position="323"/>
    </location>
</feature>
<protein>
    <submittedName>
        <fullName evidence="2">Uncharacterized protein</fullName>
    </submittedName>
</protein>
<evidence type="ECO:0000313" key="3">
    <source>
        <dbReference type="Proteomes" id="UP001189429"/>
    </source>
</evidence>
<feature type="region of interest" description="Disordered" evidence="1">
    <location>
        <begin position="298"/>
        <end position="323"/>
    </location>
</feature>
<reference evidence="2" key="1">
    <citation type="submission" date="2023-10" db="EMBL/GenBank/DDBJ databases">
        <authorList>
            <person name="Chen Y."/>
            <person name="Shah S."/>
            <person name="Dougan E. K."/>
            <person name="Thang M."/>
            <person name="Chan C."/>
        </authorList>
    </citation>
    <scope>NUCLEOTIDE SEQUENCE [LARGE SCALE GENOMIC DNA]</scope>
</reference>
<accession>A0ABN9QAG0</accession>
<gene>
    <name evidence="2" type="ORF">PCOR1329_LOCUS8416</name>
</gene>